<accession>A0A6N7EH20</accession>
<dbReference type="SUPFAM" id="SSF101478">
    <property type="entry name" value="ADP-ribosylglycohydrolase"/>
    <property type="match status" value="1"/>
</dbReference>
<evidence type="ECO:0000313" key="2">
    <source>
        <dbReference type="Proteomes" id="UP000437709"/>
    </source>
</evidence>
<keyword evidence="1" id="KW-0378">Hydrolase</keyword>
<dbReference type="Gene3D" id="1.10.4080.10">
    <property type="entry name" value="ADP-ribosylation/Crystallin J1"/>
    <property type="match status" value="1"/>
</dbReference>
<dbReference type="InterPro" id="IPR005502">
    <property type="entry name" value="Ribosyl_crysJ1"/>
</dbReference>
<organism evidence="1 2">
    <name type="scientific">Georgenia subflava</name>
    <dbReference type="NCBI Taxonomy" id="1622177"/>
    <lineage>
        <taxon>Bacteria</taxon>
        <taxon>Bacillati</taxon>
        <taxon>Actinomycetota</taxon>
        <taxon>Actinomycetes</taxon>
        <taxon>Micrococcales</taxon>
        <taxon>Bogoriellaceae</taxon>
        <taxon>Georgenia</taxon>
    </lineage>
</organism>
<dbReference type="Pfam" id="PF03747">
    <property type="entry name" value="ADP_ribosyl_GH"/>
    <property type="match status" value="1"/>
</dbReference>
<dbReference type="InterPro" id="IPR036705">
    <property type="entry name" value="Ribosyl_crysJ1_sf"/>
</dbReference>
<dbReference type="AlphaFoldDB" id="A0A6N7EH20"/>
<sequence>MLVQADPSTLPAALPAAYPEQVYAGVLGKILGVYHGRPVEGWAYEDIQERFGDIHHYVAADTGWPLIVPDDDISGTFVFFRALEDNLDRLPLTADMVGDSWLNYIIENRTVLWWGGLSRSTEHTAYLRLKSGLRAPASGAISLNGPSMAEQIGAQIFIDTWALVNPDDPERAVAMARAAASVSHDGLAVEAASLLVAMESMAFAERDAGVLLDRATQFVADPRLLRIVDDVREQCARTDDWRVVRDWIETHHGYDHYPSNSPAATNHAAILMALLMGGEDWQRASMIITSAGWDTDSNAGNLGCLNGIRLGLEGLDAGSDFRGPVADRMYVVSADGGECLSDAVRETRRIVRTAAAMRGAELADPKRFAFELPGSVQGFRSHPDLGVRQACTSVSNEGDGLAIAYRSLGAGTEATVCVDTWVEPAGRGVAGTSYFEVVGSPSLYPTQHVTATVRADADAPALAFFIESYGDDGVIRRTVGDAFALVHGENQLRWTVPGTDGRPIFRLGLRLTSAYRTDGAVTLVDLDWTGAPEDLLLGRSYELTPGLTPWTTDTAWLRSFVSSATNLAPDYTTTMCVSHSGRHGLVTTGTRDWNDYSVSSRIEFNQNDGAGLVARSRGHRRYYAAIMRGRELQILRVRDTDEAVLAATQVDHETDQRHDLEFRVSGRDLSVVLDGEQRLSATDDAYVSGGAGFVMNEGAMLVDGFRVRRIPR</sequence>
<reference evidence="1 2" key="1">
    <citation type="submission" date="2019-10" db="EMBL/GenBank/DDBJ databases">
        <title>Georgenia wutianyii sp. nov. and Georgenia yuyongxinii sp. nov. isolated from plateau pika (Ochotona curzoniae) in the Qinghai-Tibet plateau of China.</title>
        <authorList>
            <person name="Tian Z."/>
        </authorList>
    </citation>
    <scope>NUCLEOTIDE SEQUENCE [LARGE SCALE GENOMIC DNA]</scope>
    <source>
        <strain evidence="1 2">JCM 19765</strain>
    </source>
</reference>
<dbReference type="GO" id="GO:0016787">
    <property type="term" value="F:hydrolase activity"/>
    <property type="evidence" value="ECO:0007669"/>
    <property type="project" value="UniProtKB-KW"/>
</dbReference>
<protein>
    <submittedName>
        <fullName evidence="1">ADP-ribosylglycohydrolase family protein</fullName>
    </submittedName>
</protein>
<evidence type="ECO:0000313" key="1">
    <source>
        <dbReference type="EMBL" id="MPV36278.1"/>
    </source>
</evidence>
<gene>
    <name evidence="1" type="ORF">GB881_04305</name>
</gene>
<comment type="caution">
    <text evidence="1">The sequence shown here is derived from an EMBL/GenBank/DDBJ whole genome shotgun (WGS) entry which is preliminary data.</text>
</comment>
<dbReference type="EMBL" id="WHPC01000009">
    <property type="protein sequence ID" value="MPV36278.1"/>
    <property type="molecule type" value="Genomic_DNA"/>
</dbReference>
<dbReference type="OrthoDB" id="9814159at2"/>
<dbReference type="Proteomes" id="UP000437709">
    <property type="component" value="Unassembled WGS sequence"/>
</dbReference>
<name>A0A6N7EH20_9MICO</name>
<proteinExistence type="predicted"/>
<dbReference type="RefSeq" id="WP_152196066.1">
    <property type="nucleotide sequence ID" value="NZ_VUKD01000004.1"/>
</dbReference>
<keyword evidence="2" id="KW-1185">Reference proteome</keyword>
<dbReference type="Gene3D" id="2.60.120.560">
    <property type="entry name" value="Exo-inulinase, domain 1"/>
    <property type="match status" value="1"/>
</dbReference>